<comment type="subcellular location">
    <subcellularLocation>
        <location evidence="1 10">Cell outer membrane</location>
        <topology evidence="1 10">Multi-pass membrane protein</topology>
    </subcellularLocation>
</comment>
<evidence type="ECO:0000256" key="5">
    <source>
        <dbReference type="ARBA" id="ARBA00022692"/>
    </source>
</evidence>
<evidence type="ECO:0000256" key="9">
    <source>
        <dbReference type="ARBA" id="ARBA00023237"/>
    </source>
</evidence>
<dbReference type="AlphaFoldDB" id="A0A0R0CYG9"/>
<evidence type="ECO:0000256" key="8">
    <source>
        <dbReference type="ARBA" id="ARBA00023170"/>
    </source>
</evidence>
<dbReference type="InterPro" id="IPR036942">
    <property type="entry name" value="Beta-barrel_TonB_sf"/>
</dbReference>
<dbReference type="GO" id="GO:0015344">
    <property type="term" value="F:siderophore uptake transmembrane transporter activity"/>
    <property type="evidence" value="ECO:0007669"/>
    <property type="project" value="TreeGrafter"/>
</dbReference>
<evidence type="ECO:0000256" key="10">
    <source>
        <dbReference type="PROSITE-ProRule" id="PRU01360"/>
    </source>
</evidence>
<evidence type="ECO:0000259" key="12">
    <source>
        <dbReference type="Pfam" id="PF00593"/>
    </source>
</evidence>
<dbReference type="InterPro" id="IPR039426">
    <property type="entry name" value="TonB-dep_rcpt-like"/>
</dbReference>
<dbReference type="PROSITE" id="PS52016">
    <property type="entry name" value="TONB_DEPENDENT_REC_3"/>
    <property type="match status" value="1"/>
</dbReference>
<keyword evidence="3 10" id="KW-0813">Transport</keyword>
<dbReference type="InterPro" id="IPR000531">
    <property type="entry name" value="Beta-barrel_TonB"/>
</dbReference>
<organism evidence="14 15">
    <name type="scientific">Pseudoxanthomonas dokdonensis</name>
    <dbReference type="NCBI Taxonomy" id="344882"/>
    <lineage>
        <taxon>Bacteria</taxon>
        <taxon>Pseudomonadati</taxon>
        <taxon>Pseudomonadota</taxon>
        <taxon>Gammaproteobacteria</taxon>
        <taxon>Lysobacterales</taxon>
        <taxon>Lysobacteraceae</taxon>
        <taxon>Pseudoxanthomonas</taxon>
    </lineage>
</organism>
<evidence type="ECO:0000313" key="14">
    <source>
        <dbReference type="EMBL" id="KRG71191.1"/>
    </source>
</evidence>
<keyword evidence="7 10" id="KW-0472">Membrane</keyword>
<reference evidence="14 15" key="1">
    <citation type="submission" date="2015-05" db="EMBL/GenBank/DDBJ databases">
        <title>Genome sequencing and analysis of members of genus Stenotrophomonas.</title>
        <authorList>
            <person name="Patil P.P."/>
            <person name="Midha S."/>
            <person name="Patil P.B."/>
        </authorList>
    </citation>
    <scope>NUCLEOTIDE SEQUENCE [LARGE SCALE GENOMIC DNA]</scope>
    <source>
        <strain evidence="14 15">DSM 21858</strain>
    </source>
</reference>
<feature type="domain" description="TonB-dependent receptor plug" evidence="13">
    <location>
        <begin position="48"/>
        <end position="147"/>
    </location>
</feature>
<keyword evidence="9 10" id="KW-0998">Cell outer membrane</keyword>
<dbReference type="InterPro" id="IPR037066">
    <property type="entry name" value="Plug_dom_sf"/>
</dbReference>
<dbReference type="Gene3D" id="2.40.170.20">
    <property type="entry name" value="TonB-dependent receptor, beta-barrel domain"/>
    <property type="match status" value="1"/>
</dbReference>
<evidence type="ECO:0000256" key="3">
    <source>
        <dbReference type="ARBA" id="ARBA00022448"/>
    </source>
</evidence>
<evidence type="ECO:0000256" key="1">
    <source>
        <dbReference type="ARBA" id="ARBA00004571"/>
    </source>
</evidence>
<protein>
    <submittedName>
        <fullName evidence="14">TonB-dependent receptor</fullName>
    </submittedName>
</protein>
<dbReference type="InterPro" id="IPR010105">
    <property type="entry name" value="TonB_sidphr_rcpt"/>
</dbReference>
<evidence type="ECO:0000313" key="15">
    <source>
        <dbReference type="Proteomes" id="UP000052052"/>
    </source>
</evidence>
<keyword evidence="6 11" id="KW-0798">TonB box</keyword>
<dbReference type="GO" id="GO:0015891">
    <property type="term" value="P:siderophore transport"/>
    <property type="evidence" value="ECO:0007669"/>
    <property type="project" value="InterPro"/>
</dbReference>
<dbReference type="PATRIC" id="fig|344882.3.peg.1999"/>
<comment type="similarity">
    <text evidence="2 10 11">Belongs to the TonB-dependent receptor family.</text>
</comment>
<dbReference type="Pfam" id="PF00593">
    <property type="entry name" value="TonB_dep_Rec_b-barrel"/>
    <property type="match status" value="1"/>
</dbReference>
<dbReference type="CDD" id="cd01347">
    <property type="entry name" value="ligand_gated_channel"/>
    <property type="match status" value="1"/>
</dbReference>
<dbReference type="GO" id="GO:0009279">
    <property type="term" value="C:cell outer membrane"/>
    <property type="evidence" value="ECO:0007669"/>
    <property type="project" value="UniProtKB-SubCell"/>
</dbReference>
<dbReference type="STRING" id="344882.ABB29_03345"/>
<keyword evidence="8 14" id="KW-0675">Receptor</keyword>
<evidence type="ECO:0000256" key="4">
    <source>
        <dbReference type="ARBA" id="ARBA00022452"/>
    </source>
</evidence>
<name>A0A0R0CYG9_9GAMM</name>
<sequence>MTLTAQAQSAPTDQQKQAVTLDQIQVSAQRLPLQSPASGGTRLDASLLQTPASVMVIDRQLLDARSVRTTQEALYAVPGLVVASPPGHGNTISYRGFSGSQISQLFNGIDVQYAAIAARPVDAWMYERVEAIGGPSTFLYGAGAMGGSINYVTRLARLDRDSLDGMASVASDDTVVVAAGINKRLGGGQRGGQQGDARNALRADISYSSSDGWADNNDRESLTTALSLASALSDNLTHTLAVEYQHEDSARPYWGTPALLSDSGKLQVLPGTETDNYNVGDGYYKQDVTWLRSLLEWRASERSTVRNTAYYYDALRDYRNVESYRFNSELSAVIRSDALLQRHDQQLFGNKLEWSYQGQIAGRSSQSNLGLDLSYNRQTRFPLSLPDDFDEVPIGAVTPGSFFDVPGAAQVFNPQRTNRVHTQALFAENLTELGQQWSLMSALRHDWISLNLENHQTASARNPARYQHDYSTATGRIAINRMLAPGWAMYLQYATAADPPAGVLSTASFSSVQDFDLTRGRQFELGSKWQSADGRAWLTLALYDISRENLAISDPDNPGQTLPVGKQSSWGAEAAFAWQPLSQLSLQGNLAWVDASLDEFYSGNVSYAGNQPANTPDTVANLWLDYQWQPRWSAGLDLRSVASRYADNANTLTSAGYTVWGANLRFTPQPGTELALRLRNLGDKTYVAYALNANMVYLGEPRTLELSWRQSF</sequence>
<keyword evidence="5 10" id="KW-0812">Transmembrane</keyword>
<evidence type="ECO:0000256" key="6">
    <source>
        <dbReference type="ARBA" id="ARBA00023077"/>
    </source>
</evidence>
<keyword evidence="4 10" id="KW-1134">Transmembrane beta strand</keyword>
<feature type="domain" description="TonB-dependent receptor-like beta-barrel" evidence="12">
    <location>
        <begin position="245"/>
        <end position="681"/>
    </location>
</feature>
<dbReference type="NCBIfam" id="TIGR01783">
    <property type="entry name" value="TonB-siderophor"/>
    <property type="match status" value="1"/>
</dbReference>
<dbReference type="Proteomes" id="UP000052052">
    <property type="component" value="Unassembled WGS sequence"/>
</dbReference>
<gene>
    <name evidence="14" type="ORF">ABB29_03345</name>
</gene>
<evidence type="ECO:0000256" key="11">
    <source>
        <dbReference type="RuleBase" id="RU003357"/>
    </source>
</evidence>
<dbReference type="PANTHER" id="PTHR32552:SF84">
    <property type="entry name" value="TONB-DEPENDENT RECEPTOR-RELATED"/>
    <property type="match status" value="1"/>
</dbReference>
<dbReference type="Pfam" id="PF07715">
    <property type="entry name" value="Plug"/>
    <property type="match status" value="1"/>
</dbReference>
<comment type="caution">
    <text evidence="14">The sequence shown here is derived from an EMBL/GenBank/DDBJ whole genome shotgun (WGS) entry which is preliminary data.</text>
</comment>
<accession>A0A0R0CYG9</accession>
<dbReference type="GO" id="GO:0038023">
    <property type="term" value="F:signaling receptor activity"/>
    <property type="evidence" value="ECO:0007669"/>
    <property type="project" value="InterPro"/>
</dbReference>
<dbReference type="EMBL" id="LDJL01000004">
    <property type="protein sequence ID" value="KRG71191.1"/>
    <property type="molecule type" value="Genomic_DNA"/>
</dbReference>
<keyword evidence="15" id="KW-1185">Reference proteome</keyword>
<dbReference type="SUPFAM" id="SSF56935">
    <property type="entry name" value="Porins"/>
    <property type="match status" value="1"/>
</dbReference>
<dbReference type="PANTHER" id="PTHR32552">
    <property type="entry name" value="FERRICHROME IRON RECEPTOR-RELATED"/>
    <property type="match status" value="1"/>
</dbReference>
<dbReference type="InterPro" id="IPR012910">
    <property type="entry name" value="Plug_dom"/>
</dbReference>
<evidence type="ECO:0000259" key="13">
    <source>
        <dbReference type="Pfam" id="PF07715"/>
    </source>
</evidence>
<evidence type="ECO:0000256" key="2">
    <source>
        <dbReference type="ARBA" id="ARBA00009810"/>
    </source>
</evidence>
<evidence type="ECO:0000256" key="7">
    <source>
        <dbReference type="ARBA" id="ARBA00023136"/>
    </source>
</evidence>
<proteinExistence type="inferred from homology"/>
<dbReference type="Gene3D" id="2.170.130.10">
    <property type="entry name" value="TonB-dependent receptor, plug domain"/>
    <property type="match status" value="1"/>
</dbReference>